<dbReference type="CDD" id="cd00190">
    <property type="entry name" value="Tryp_SPc"/>
    <property type="match status" value="1"/>
</dbReference>
<dbReference type="InterPro" id="IPR001314">
    <property type="entry name" value="Peptidase_S1A"/>
</dbReference>
<evidence type="ECO:0000259" key="6">
    <source>
        <dbReference type="PROSITE" id="PS50240"/>
    </source>
</evidence>
<dbReference type="GO" id="GO:0004252">
    <property type="term" value="F:serine-type endopeptidase activity"/>
    <property type="evidence" value="ECO:0007669"/>
    <property type="project" value="InterPro"/>
</dbReference>
<evidence type="ECO:0000256" key="4">
    <source>
        <dbReference type="ARBA" id="ARBA00023157"/>
    </source>
</evidence>
<dbReference type="STRING" id="409849.ENSPMGP00000019414"/>
<dbReference type="PROSITE" id="PS50240">
    <property type="entry name" value="TRYPSIN_DOM"/>
    <property type="match status" value="1"/>
</dbReference>
<dbReference type="InterPro" id="IPR043504">
    <property type="entry name" value="Peptidase_S1_PA_chymotrypsin"/>
</dbReference>
<dbReference type="InterPro" id="IPR033116">
    <property type="entry name" value="TRYPSIN_SER"/>
</dbReference>
<dbReference type="FunFam" id="2.40.10.10:FF:000036">
    <property type="entry name" value="Trypsin beta"/>
    <property type="match status" value="1"/>
</dbReference>
<keyword evidence="4" id="KW-1015">Disulfide bond</keyword>
<feature type="domain" description="Peptidase S1" evidence="6">
    <location>
        <begin position="20"/>
        <end position="254"/>
    </location>
</feature>
<dbReference type="InterPro" id="IPR001254">
    <property type="entry name" value="Trypsin_dom"/>
</dbReference>
<dbReference type="Pfam" id="PF00089">
    <property type="entry name" value="Trypsin"/>
    <property type="match status" value="1"/>
</dbReference>
<dbReference type="InterPro" id="IPR018114">
    <property type="entry name" value="TRYPSIN_HIS"/>
</dbReference>
<keyword evidence="1 5" id="KW-0645">Protease</keyword>
<evidence type="ECO:0000313" key="8">
    <source>
        <dbReference type="Proteomes" id="UP000261520"/>
    </source>
</evidence>
<keyword evidence="8" id="KW-1185">Reference proteome</keyword>
<dbReference type="PRINTS" id="PR00722">
    <property type="entry name" value="CHYMOTRYPSIN"/>
</dbReference>
<sequence length="273" mass="30828">KMNTYYIMLCVTLGASESGIVGGKIAKPHSRKYMASLQTDGNHFCGGFLIRDDFVLTAAHCKREWQINIDNTVIVLGAHNITKPEKSQQKIQVKKYFPHPKYNGKYDFDVMLLKVRTLFTVSQLNKFVQTIGLPKKDKTVKAHTECTVSGWGRMQPTKESNPSDVLREAQEKIQFNFECKNIWTKYFNTEHMICTKFNKKGGSMCQGDSGGPLICKNKPLGISAFTNADCADPKYPHAYTKISSFLPWIEKITGGLGNESKPLDSTYYSPRFN</sequence>
<dbReference type="PROSITE" id="PS00135">
    <property type="entry name" value="TRYPSIN_SER"/>
    <property type="match status" value="1"/>
</dbReference>
<evidence type="ECO:0000256" key="5">
    <source>
        <dbReference type="RuleBase" id="RU363034"/>
    </source>
</evidence>
<organism evidence="7 8">
    <name type="scientific">Periophthalmus magnuspinnatus</name>
    <dbReference type="NCBI Taxonomy" id="409849"/>
    <lineage>
        <taxon>Eukaryota</taxon>
        <taxon>Metazoa</taxon>
        <taxon>Chordata</taxon>
        <taxon>Craniata</taxon>
        <taxon>Vertebrata</taxon>
        <taxon>Euteleostomi</taxon>
        <taxon>Actinopterygii</taxon>
        <taxon>Neopterygii</taxon>
        <taxon>Teleostei</taxon>
        <taxon>Neoteleostei</taxon>
        <taxon>Acanthomorphata</taxon>
        <taxon>Gobiaria</taxon>
        <taxon>Gobiiformes</taxon>
        <taxon>Gobioidei</taxon>
        <taxon>Gobiidae</taxon>
        <taxon>Oxudercinae</taxon>
        <taxon>Periophthalmus</taxon>
    </lineage>
</organism>
<proteinExistence type="predicted"/>
<reference evidence="7" key="1">
    <citation type="submission" date="2025-08" db="UniProtKB">
        <authorList>
            <consortium name="Ensembl"/>
        </authorList>
    </citation>
    <scope>IDENTIFICATION</scope>
</reference>
<dbReference type="SUPFAM" id="SSF50494">
    <property type="entry name" value="Trypsin-like serine proteases"/>
    <property type="match status" value="1"/>
</dbReference>
<accession>A0A3B4AS36</accession>
<dbReference type="InterPro" id="IPR009003">
    <property type="entry name" value="Peptidase_S1_PA"/>
</dbReference>
<evidence type="ECO:0000256" key="2">
    <source>
        <dbReference type="ARBA" id="ARBA00022801"/>
    </source>
</evidence>
<keyword evidence="3 5" id="KW-0720">Serine protease</keyword>
<evidence type="ECO:0000256" key="3">
    <source>
        <dbReference type="ARBA" id="ARBA00022825"/>
    </source>
</evidence>
<dbReference type="AlphaFoldDB" id="A0A3B4AS36"/>
<dbReference type="Proteomes" id="UP000261520">
    <property type="component" value="Unplaced"/>
</dbReference>
<dbReference type="FunFam" id="2.40.10.10:FF:000068">
    <property type="entry name" value="transmembrane protease serine 2"/>
    <property type="match status" value="1"/>
</dbReference>
<dbReference type="PANTHER" id="PTHR24271">
    <property type="entry name" value="KALLIKREIN-RELATED"/>
    <property type="match status" value="1"/>
</dbReference>
<keyword evidence="2 5" id="KW-0378">Hydrolase</keyword>
<name>A0A3B4AS36_9GOBI</name>
<dbReference type="Gene3D" id="2.40.10.10">
    <property type="entry name" value="Trypsin-like serine proteases"/>
    <property type="match status" value="2"/>
</dbReference>
<evidence type="ECO:0000313" key="7">
    <source>
        <dbReference type="Ensembl" id="ENSPMGP00000019414.1"/>
    </source>
</evidence>
<dbReference type="Ensembl" id="ENSPMGT00000020693.1">
    <property type="protein sequence ID" value="ENSPMGP00000019414.1"/>
    <property type="gene ID" value="ENSPMGG00000015674.1"/>
</dbReference>
<reference evidence="7" key="2">
    <citation type="submission" date="2025-09" db="UniProtKB">
        <authorList>
            <consortium name="Ensembl"/>
        </authorList>
    </citation>
    <scope>IDENTIFICATION</scope>
</reference>
<evidence type="ECO:0000256" key="1">
    <source>
        <dbReference type="ARBA" id="ARBA00022670"/>
    </source>
</evidence>
<dbReference type="PROSITE" id="PS00134">
    <property type="entry name" value="TRYPSIN_HIS"/>
    <property type="match status" value="1"/>
</dbReference>
<dbReference type="PANTHER" id="PTHR24271:SF80">
    <property type="entry name" value="GRANZYME 3, TANDEM DUPLICATE 1-RELATED"/>
    <property type="match status" value="1"/>
</dbReference>
<dbReference type="GO" id="GO:0006508">
    <property type="term" value="P:proteolysis"/>
    <property type="evidence" value="ECO:0007669"/>
    <property type="project" value="UniProtKB-KW"/>
</dbReference>
<dbReference type="SMART" id="SM00020">
    <property type="entry name" value="Tryp_SPc"/>
    <property type="match status" value="1"/>
</dbReference>
<protein>
    <recommendedName>
        <fullName evidence="6">Peptidase S1 domain-containing protein</fullName>
    </recommendedName>
</protein>